<dbReference type="InParanoid" id="A0A804QP01"/>
<dbReference type="InterPro" id="IPR058543">
    <property type="entry name" value="Beta-prop_RSE1/DDB1/CPSF1_2nd"/>
</dbReference>
<evidence type="ECO:0000259" key="5">
    <source>
        <dbReference type="Pfam" id="PF03178"/>
    </source>
</evidence>
<evidence type="ECO:0000259" key="7">
    <source>
        <dbReference type="Pfam" id="PF23726"/>
    </source>
</evidence>
<accession>A0A804QP01</accession>
<sequence length="1101" mass="122851">MNVWNYVVTAHKPTSVSHSCVGNFTSPNQLNLIIAKCTRIEIHLLTPQGLQDFLFIATERYKFCVLQWDTEKSELITRAMGDVSDRIGRPTDNGQIGIIDPDCRLIGLHLYDGLFKVIPFDNKGQLKEAFNIRLEELQVLDIKFLHGCVKPTIVVLYQDNKDVRHVKTYEVALKDKDFIEGPWSQNNVDNGAGLLIPVPAPLGGVIIIGEEQIVYCNANSTFKAIPIKQVISCLHLFKFLCGAYFRLVSIVSTLILLPLISVFRQSIIRAYGRVDPDGSRYLLGDNTGILHLLVLTHERERVTGLKIEYLGETSIASSISYLDNGVVYVGSRFGDSQLVKLNLQADASGSFVEILERYVNLGPIVDFCVIDLDRQGQGQVVTCSGAFKDGSLRVVRNGIGINEQASVELQGIKGLWSLKSSFNDPYDMYLVVSFISETRFLAMNMEDELEETEIEGFDAQTQTLFCQNAINDLLIQVTANSVRLVSCTSRELVDQWNAPAGFSVNVASANASQVLLATGGGHLVYLEIRDAKLVEVKHAQLEHEISCLDLNPIGEHLEYSSLAAVGMWTDISVRIFSLPDLVLIRKENLGGEIVPRSVLLCTLEGVSYLLCALGDGNLFSFLLNASTGELTDRKKVTLGTQPISLRTFSSKGTTHVFASSDRPTVIYSSNKKLLYSNVNLKEVNHMCPFNTAAFPDSLAIAKEGELSIGTIDDIQKLHIRTIPLNEQARRICHQEQSKTLAFCSFKYNQSVEESETHLIRLLDHQTFESLCVYPLDQYECGCSIISCSFVDDNNVYYCVGTAYVIPEENEPTKGRILVFAVEDGSLQLIVEKETKGAVYSLNAFNGKLLAAINQKIQLYKWMSREDGSHELQSECGHHGHILALYTQTRGDFIVVGDLMKSISLLVYKHEESAIEERARDYNANWMTAVEMLDDEVYVGAENGYNLFTVRKNSDAATDDERAKLEVVGEYHLGEFVNRFRHGSLVMRLPDSEIGKIPTVIFGTINGVIGIIASLPHDHYTFLEKFQSTLVKYIKGVGNMSHEQWRSFHNDKKTAEARNFLDGDLIESFLDLSRSKMEVVSKAMGVSVEDLSKIVEELTRLH</sequence>
<dbReference type="Pfam" id="PF03178">
    <property type="entry name" value="CPSF_A"/>
    <property type="match status" value="1"/>
</dbReference>
<dbReference type="InterPro" id="IPR004871">
    <property type="entry name" value="RSE1/DDB1/CPSF1_C"/>
</dbReference>
<dbReference type="AlphaFoldDB" id="A0A804QP01"/>
<dbReference type="EnsemblPlants" id="Zm00001eb345240_T002">
    <property type="protein sequence ID" value="Zm00001eb345240_P002"/>
    <property type="gene ID" value="Zm00001eb345240"/>
</dbReference>
<dbReference type="InterPro" id="IPR011047">
    <property type="entry name" value="Quinoprotein_ADH-like_sf"/>
</dbReference>
<proteinExistence type="evidence at protein level"/>
<comment type="similarity">
    <text evidence="2">Belongs to the DDB1 family.</text>
</comment>
<evidence type="ECO:0000256" key="2">
    <source>
        <dbReference type="ARBA" id="ARBA00007453"/>
    </source>
</evidence>
<dbReference type="SUPFAM" id="SSF50998">
    <property type="entry name" value="Quinoprotein alcohol dehydrogenase-like"/>
    <property type="match status" value="1"/>
</dbReference>
<evidence type="ECO:0000256" key="3">
    <source>
        <dbReference type="ARBA" id="ARBA00014577"/>
    </source>
</evidence>
<dbReference type="PANTHER" id="PTHR10644">
    <property type="entry name" value="DNA REPAIR/RNA PROCESSING CPSF FAMILY"/>
    <property type="match status" value="1"/>
</dbReference>
<dbReference type="SUPFAM" id="SSF50978">
    <property type="entry name" value="WD40 repeat-like"/>
    <property type="match status" value="1"/>
</dbReference>
<dbReference type="Gramene" id="Zm00001eb345240_T002">
    <property type="protein sequence ID" value="Zm00001eb345240_P002"/>
    <property type="gene ID" value="Zm00001eb345240"/>
</dbReference>
<dbReference type="InterPro" id="IPR015943">
    <property type="entry name" value="WD40/YVTN_repeat-like_dom_sf"/>
</dbReference>
<dbReference type="FunFam" id="1.10.150.910:FF:000003">
    <property type="entry name" value="DNA damage-binding protein 1a"/>
    <property type="match status" value="1"/>
</dbReference>
<dbReference type="GO" id="GO:0003676">
    <property type="term" value="F:nucleic acid binding"/>
    <property type="evidence" value="ECO:0007669"/>
    <property type="project" value="InterPro"/>
</dbReference>
<organism evidence="8 9">
    <name type="scientific">Zea mays</name>
    <name type="common">Maize</name>
    <dbReference type="NCBI Taxonomy" id="4577"/>
    <lineage>
        <taxon>Eukaryota</taxon>
        <taxon>Viridiplantae</taxon>
        <taxon>Streptophyta</taxon>
        <taxon>Embryophyta</taxon>
        <taxon>Tracheophyta</taxon>
        <taxon>Spermatophyta</taxon>
        <taxon>Magnoliopsida</taxon>
        <taxon>Liliopsida</taxon>
        <taxon>Poales</taxon>
        <taxon>Poaceae</taxon>
        <taxon>PACMAD clade</taxon>
        <taxon>Panicoideae</taxon>
        <taxon>Andropogonodae</taxon>
        <taxon>Andropogoneae</taxon>
        <taxon>Tripsacinae</taxon>
        <taxon>Zea</taxon>
    </lineage>
</organism>
<name>A0A804QP01_MAIZE</name>
<evidence type="ECO:0000256" key="4">
    <source>
        <dbReference type="ARBA" id="ARBA00023242"/>
    </source>
</evidence>
<feature type="domain" description="RSE1/DDB1/CPSF1 first beta-propeller" evidence="6">
    <location>
        <begin position="51"/>
        <end position="345"/>
    </location>
</feature>
<dbReference type="FunFam" id="2.130.10.10:FF:000267">
    <property type="entry name" value="DNA damage-binding protein 1a"/>
    <property type="match status" value="1"/>
</dbReference>
<evidence type="ECO:0000313" key="9">
    <source>
        <dbReference type="Proteomes" id="UP000007305"/>
    </source>
</evidence>
<evidence type="ECO:0000256" key="1">
    <source>
        <dbReference type="ARBA" id="ARBA00004123"/>
    </source>
</evidence>
<comment type="subcellular location">
    <subcellularLocation>
        <location evidence="1">Nucleus</location>
    </subcellularLocation>
</comment>
<dbReference type="InterPro" id="IPR036322">
    <property type="entry name" value="WD40_repeat_dom_sf"/>
</dbReference>
<dbReference type="GO" id="GO:0005634">
    <property type="term" value="C:nucleus"/>
    <property type="evidence" value="ECO:0000318"/>
    <property type="project" value="GO_Central"/>
</dbReference>
<gene>
    <name evidence="8" type="primary">LOC103635427</name>
</gene>
<dbReference type="InterPro" id="IPR050358">
    <property type="entry name" value="RSE1/DDB1/CFT1"/>
</dbReference>
<reference evidence="8" key="2">
    <citation type="submission" date="2019-07" db="EMBL/GenBank/DDBJ databases">
        <authorList>
            <person name="Seetharam A."/>
            <person name="Woodhouse M."/>
            <person name="Cannon E."/>
        </authorList>
    </citation>
    <scope>NUCLEOTIDE SEQUENCE [LARGE SCALE GENOMIC DNA]</scope>
    <source>
        <strain evidence="8">cv. B73</strain>
    </source>
</reference>
<keyword evidence="9" id="KW-1185">Reference proteome</keyword>
<dbReference type="Proteomes" id="UP000007305">
    <property type="component" value="Chromosome 8"/>
</dbReference>
<protein>
    <recommendedName>
        <fullName evidence="3">DNA damage-binding protein 1</fullName>
    </recommendedName>
</protein>
<keyword evidence="4" id="KW-0539">Nucleus</keyword>
<keyword evidence="10" id="KW-1267">Proteomics identification</keyword>
<evidence type="ECO:0007829" key="10">
    <source>
        <dbReference type="PeptideAtlas" id="A0A804QP01"/>
    </source>
</evidence>
<dbReference type="Pfam" id="PF23726">
    <property type="entry name" value="Beta-prop_RSE1_2nd"/>
    <property type="match status" value="1"/>
</dbReference>
<dbReference type="Gene3D" id="1.10.150.910">
    <property type="match status" value="1"/>
</dbReference>
<feature type="domain" description="RSE1/DDB1/CPSF1 second beta-propeller" evidence="7">
    <location>
        <begin position="402"/>
        <end position="711"/>
    </location>
</feature>
<dbReference type="Pfam" id="PF10433">
    <property type="entry name" value="Beta-prop_RSE1_1st"/>
    <property type="match status" value="1"/>
</dbReference>
<reference evidence="8" key="3">
    <citation type="submission" date="2021-05" db="UniProtKB">
        <authorList>
            <consortium name="EnsemblPlants"/>
        </authorList>
    </citation>
    <scope>IDENTIFICATION</scope>
    <source>
        <strain evidence="8">cv. B73</strain>
    </source>
</reference>
<evidence type="ECO:0000313" key="8">
    <source>
        <dbReference type="EnsemblPlants" id="Zm00001eb345240_P002"/>
    </source>
</evidence>
<evidence type="ECO:0000259" key="6">
    <source>
        <dbReference type="Pfam" id="PF10433"/>
    </source>
</evidence>
<reference evidence="9" key="1">
    <citation type="journal article" date="2009" name="Science">
        <title>The B73 maize genome: complexity, diversity, and dynamics.</title>
        <authorList>
            <person name="Schnable P.S."/>
            <person name="Ware D."/>
            <person name="Fulton R.S."/>
            <person name="Stein J.C."/>
            <person name="Wei F."/>
            <person name="Pasternak S."/>
            <person name="Liang C."/>
            <person name="Zhang J."/>
            <person name="Fulton L."/>
            <person name="Graves T.A."/>
            <person name="Minx P."/>
            <person name="Reily A.D."/>
            <person name="Courtney L."/>
            <person name="Kruchowski S.S."/>
            <person name="Tomlinson C."/>
            <person name="Strong C."/>
            <person name="Delehaunty K."/>
            <person name="Fronick C."/>
            <person name="Courtney B."/>
            <person name="Rock S.M."/>
            <person name="Belter E."/>
            <person name="Du F."/>
            <person name="Kim K."/>
            <person name="Abbott R.M."/>
            <person name="Cotton M."/>
            <person name="Levy A."/>
            <person name="Marchetto P."/>
            <person name="Ochoa K."/>
            <person name="Jackson S.M."/>
            <person name="Gillam B."/>
            <person name="Chen W."/>
            <person name="Yan L."/>
            <person name="Higginbotham J."/>
            <person name="Cardenas M."/>
            <person name="Waligorski J."/>
            <person name="Applebaum E."/>
            <person name="Phelps L."/>
            <person name="Falcone J."/>
            <person name="Kanchi K."/>
            <person name="Thane T."/>
            <person name="Scimone A."/>
            <person name="Thane N."/>
            <person name="Henke J."/>
            <person name="Wang T."/>
            <person name="Ruppert J."/>
            <person name="Shah N."/>
            <person name="Rotter K."/>
            <person name="Hodges J."/>
            <person name="Ingenthron E."/>
            <person name="Cordes M."/>
            <person name="Kohlberg S."/>
            <person name="Sgro J."/>
            <person name="Delgado B."/>
            <person name="Mead K."/>
            <person name="Chinwalla A."/>
            <person name="Leonard S."/>
            <person name="Crouse K."/>
            <person name="Collura K."/>
            <person name="Kudrna D."/>
            <person name="Currie J."/>
            <person name="He R."/>
            <person name="Angelova A."/>
            <person name="Rajasekar S."/>
            <person name="Mueller T."/>
            <person name="Lomeli R."/>
            <person name="Scara G."/>
            <person name="Ko A."/>
            <person name="Delaney K."/>
            <person name="Wissotski M."/>
            <person name="Lopez G."/>
            <person name="Campos D."/>
            <person name="Braidotti M."/>
            <person name="Ashley E."/>
            <person name="Golser W."/>
            <person name="Kim H."/>
            <person name="Lee S."/>
            <person name="Lin J."/>
            <person name="Dujmic Z."/>
            <person name="Kim W."/>
            <person name="Talag J."/>
            <person name="Zuccolo A."/>
            <person name="Fan C."/>
            <person name="Sebastian A."/>
            <person name="Kramer M."/>
            <person name="Spiegel L."/>
            <person name="Nascimento L."/>
            <person name="Zutavern T."/>
            <person name="Miller B."/>
            <person name="Ambroise C."/>
            <person name="Muller S."/>
            <person name="Spooner W."/>
            <person name="Narechania A."/>
            <person name="Ren L."/>
            <person name="Wei S."/>
            <person name="Kumari S."/>
            <person name="Faga B."/>
            <person name="Levy M.J."/>
            <person name="McMahan L."/>
            <person name="Van Buren P."/>
            <person name="Vaughn M.W."/>
            <person name="Ying K."/>
            <person name="Yeh C.-T."/>
            <person name="Emrich S.J."/>
            <person name="Jia Y."/>
            <person name="Kalyanaraman A."/>
            <person name="Hsia A.-P."/>
            <person name="Barbazuk W.B."/>
            <person name="Baucom R.S."/>
            <person name="Brutnell T.P."/>
            <person name="Carpita N.C."/>
            <person name="Chaparro C."/>
            <person name="Chia J.-M."/>
            <person name="Deragon J.-M."/>
            <person name="Estill J.C."/>
            <person name="Fu Y."/>
            <person name="Jeddeloh J.A."/>
            <person name="Han Y."/>
            <person name="Lee H."/>
            <person name="Li P."/>
            <person name="Lisch D.R."/>
            <person name="Liu S."/>
            <person name="Liu Z."/>
            <person name="Nagel D.H."/>
            <person name="McCann M.C."/>
            <person name="SanMiguel P."/>
            <person name="Myers A.M."/>
            <person name="Nettleton D."/>
            <person name="Nguyen J."/>
            <person name="Penning B.W."/>
            <person name="Ponnala L."/>
            <person name="Schneider K.L."/>
            <person name="Schwartz D.C."/>
            <person name="Sharma A."/>
            <person name="Soderlund C."/>
            <person name="Springer N.M."/>
            <person name="Sun Q."/>
            <person name="Wang H."/>
            <person name="Waterman M."/>
            <person name="Westerman R."/>
            <person name="Wolfgruber T.K."/>
            <person name="Yang L."/>
            <person name="Yu Y."/>
            <person name="Zhang L."/>
            <person name="Zhou S."/>
            <person name="Zhu Q."/>
            <person name="Bennetzen J.L."/>
            <person name="Dawe R.K."/>
            <person name="Jiang J."/>
            <person name="Jiang N."/>
            <person name="Presting G.G."/>
            <person name="Wessler S.R."/>
            <person name="Aluru S."/>
            <person name="Martienssen R.A."/>
            <person name="Clifton S.W."/>
            <person name="McCombie W.R."/>
            <person name="Wing R.A."/>
            <person name="Wilson R.K."/>
        </authorList>
    </citation>
    <scope>NUCLEOTIDE SEQUENCE [LARGE SCALE GENOMIC DNA]</scope>
    <source>
        <strain evidence="9">cv. B73</strain>
    </source>
</reference>
<feature type="domain" description="RSE1/DDB1/CPSF1 C-terminal" evidence="5">
    <location>
        <begin position="758"/>
        <end position="1070"/>
    </location>
</feature>
<dbReference type="Gene3D" id="2.130.10.10">
    <property type="entry name" value="YVTN repeat-like/Quinoprotein amine dehydrogenase"/>
    <property type="match status" value="3"/>
</dbReference>
<dbReference type="InterPro" id="IPR018846">
    <property type="entry name" value="Beta-prop_RSE1/DDB1/CPSF1_1st"/>
</dbReference>